<organism evidence="4 5">
    <name type="scientific">Paraburkholderia humisilvae</name>
    <dbReference type="NCBI Taxonomy" id="627669"/>
    <lineage>
        <taxon>Bacteria</taxon>
        <taxon>Pseudomonadati</taxon>
        <taxon>Pseudomonadota</taxon>
        <taxon>Betaproteobacteria</taxon>
        <taxon>Burkholderiales</taxon>
        <taxon>Burkholderiaceae</taxon>
        <taxon>Paraburkholderia</taxon>
    </lineage>
</organism>
<gene>
    <name evidence="4" type="ORF">LMG29542_03142</name>
</gene>
<dbReference type="InterPro" id="IPR006015">
    <property type="entry name" value="Universal_stress_UspA"/>
</dbReference>
<dbReference type="InterPro" id="IPR014729">
    <property type="entry name" value="Rossmann-like_a/b/a_fold"/>
</dbReference>
<reference evidence="4 5" key="1">
    <citation type="submission" date="2020-04" db="EMBL/GenBank/DDBJ databases">
        <authorList>
            <person name="De Canck E."/>
        </authorList>
    </citation>
    <scope>NUCLEOTIDE SEQUENCE [LARGE SCALE GENOMIC DNA]</scope>
    <source>
        <strain evidence="4 5">LMG 29542</strain>
    </source>
</reference>
<evidence type="ECO:0000256" key="2">
    <source>
        <dbReference type="PIRNR" id="PIRNR006276"/>
    </source>
</evidence>
<feature type="domain" description="UspA" evidence="3">
    <location>
        <begin position="1"/>
        <end position="146"/>
    </location>
</feature>
<accession>A0A6J5DV03</accession>
<dbReference type="RefSeq" id="WP_175227378.1">
    <property type="nucleotide sequence ID" value="NZ_CADIKH010000013.1"/>
</dbReference>
<dbReference type="Gene3D" id="3.40.50.620">
    <property type="entry name" value="HUPs"/>
    <property type="match status" value="1"/>
</dbReference>
<dbReference type="PRINTS" id="PR01438">
    <property type="entry name" value="UNVRSLSTRESS"/>
</dbReference>
<sequence>MYTNILVALDGSDTSHQALDTALRLARQNDALLHPLYVVDLPGIAFGTPGFNPQPLCDALRRDGERVIAGARDRMAAQRINGSPRVIDTVTPGEGVAQCIQRAAQEYHADLIVMGTHGRRGFQRFVLGSVAERVVRGAPCPVLLVPLRAQPAADETASHPAEKELP</sequence>
<dbReference type="GO" id="GO:0005737">
    <property type="term" value="C:cytoplasm"/>
    <property type="evidence" value="ECO:0007669"/>
    <property type="project" value="UniProtKB-SubCell"/>
</dbReference>
<keyword evidence="5" id="KW-1185">Reference proteome</keyword>
<proteinExistence type="inferred from homology"/>
<evidence type="ECO:0000256" key="1">
    <source>
        <dbReference type="ARBA" id="ARBA00008791"/>
    </source>
</evidence>
<dbReference type="CDD" id="cd00293">
    <property type="entry name" value="USP-like"/>
    <property type="match status" value="1"/>
</dbReference>
<evidence type="ECO:0000313" key="4">
    <source>
        <dbReference type="EMBL" id="CAB3757793.1"/>
    </source>
</evidence>
<evidence type="ECO:0000313" key="5">
    <source>
        <dbReference type="Proteomes" id="UP000494363"/>
    </source>
</evidence>
<dbReference type="PANTHER" id="PTHR46268:SF15">
    <property type="entry name" value="UNIVERSAL STRESS PROTEIN HP_0031"/>
    <property type="match status" value="1"/>
</dbReference>
<dbReference type="PANTHER" id="PTHR46268">
    <property type="entry name" value="STRESS RESPONSE PROTEIN NHAX"/>
    <property type="match status" value="1"/>
</dbReference>
<dbReference type="AlphaFoldDB" id="A0A6J5DV03"/>
<dbReference type="Proteomes" id="UP000494363">
    <property type="component" value="Unassembled WGS sequence"/>
</dbReference>
<name>A0A6J5DV03_9BURK</name>
<dbReference type="SUPFAM" id="SSF52402">
    <property type="entry name" value="Adenine nucleotide alpha hydrolases-like"/>
    <property type="match status" value="1"/>
</dbReference>
<comment type="similarity">
    <text evidence="1 2">Belongs to the universal stress protein A family.</text>
</comment>
<dbReference type="Pfam" id="PF00582">
    <property type="entry name" value="Usp"/>
    <property type="match status" value="1"/>
</dbReference>
<comment type="subcellular location">
    <subcellularLocation>
        <location evidence="2">Cytoplasm</location>
    </subcellularLocation>
</comment>
<protein>
    <recommendedName>
        <fullName evidence="2">Universal stress protein</fullName>
    </recommendedName>
</protein>
<dbReference type="InterPro" id="IPR006016">
    <property type="entry name" value="UspA"/>
</dbReference>
<dbReference type="PIRSF" id="PIRSF006276">
    <property type="entry name" value="UspA"/>
    <property type="match status" value="1"/>
</dbReference>
<dbReference type="EMBL" id="CADIKH010000013">
    <property type="protein sequence ID" value="CAB3757793.1"/>
    <property type="molecule type" value="Genomic_DNA"/>
</dbReference>
<evidence type="ECO:0000259" key="3">
    <source>
        <dbReference type="Pfam" id="PF00582"/>
    </source>
</evidence>
<keyword evidence="2" id="KW-0963">Cytoplasm</keyword>